<keyword evidence="2" id="KW-1185">Reference proteome</keyword>
<dbReference type="Proteomes" id="UP001213000">
    <property type="component" value="Unassembled WGS sequence"/>
</dbReference>
<dbReference type="EMBL" id="JANIEX010001081">
    <property type="protein sequence ID" value="KAJ3560944.1"/>
    <property type="molecule type" value="Genomic_DNA"/>
</dbReference>
<name>A0AAD5VIC1_9AGAR</name>
<evidence type="ECO:0000313" key="1">
    <source>
        <dbReference type="EMBL" id="KAJ3560944.1"/>
    </source>
</evidence>
<gene>
    <name evidence="1" type="ORF">NP233_g10508</name>
</gene>
<proteinExistence type="predicted"/>
<dbReference type="AlphaFoldDB" id="A0AAD5VIC1"/>
<comment type="caution">
    <text evidence="1">The sequence shown here is derived from an EMBL/GenBank/DDBJ whole genome shotgun (WGS) entry which is preliminary data.</text>
</comment>
<reference evidence="1" key="1">
    <citation type="submission" date="2022-07" db="EMBL/GenBank/DDBJ databases">
        <title>Genome Sequence of Leucocoprinus birnbaumii.</title>
        <authorList>
            <person name="Buettner E."/>
        </authorList>
    </citation>
    <scope>NUCLEOTIDE SEQUENCE</scope>
    <source>
        <strain evidence="1">VT141</strain>
    </source>
</reference>
<evidence type="ECO:0000313" key="2">
    <source>
        <dbReference type="Proteomes" id="UP001213000"/>
    </source>
</evidence>
<protein>
    <submittedName>
        <fullName evidence="1">Uncharacterized protein</fullName>
    </submittedName>
</protein>
<organism evidence="1 2">
    <name type="scientific">Leucocoprinus birnbaumii</name>
    <dbReference type="NCBI Taxonomy" id="56174"/>
    <lineage>
        <taxon>Eukaryota</taxon>
        <taxon>Fungi</taxon>
        <taxon>Dikarya</taxon>
        <taxon>Basidiomycota</taxon>
        <taxon>Agaricomycotina</taxon>
        <taxon>Agaricomycetes</taxon>
        <taxon>Agaricomycetidae</taxon>
        <taxon>Agaricales</taxon>
        <taxon>Agaricineae</taxon>
        <taxon>Agaricaceae</taxon>
        <taxon>Leucocoprinus</taxon>
    </lineage>
</organism>
<accession>A0AAD5VIC1</accession>
<sequence length="106" mass="11401">MPSTSTPSASSTSTPKNQFDHLAFTQKATGVSTEFEDEVTRYLSVAPHPSLKDGSGFLEYSSNVCEWIEAGLVTDKDIVAAISGLPDLGDDAEDIVEPGWDHIQKD</sequence>